<evidence type="ECO:0000313" key="1">
    <source>
        <dbReference type="EMBL" id="SNS77263.1"/>
    </source>
</evidence>
<dbReference type="EMBL" id="FZOT01000006">
    <property type="protein sequence ID" value="SNS77263.1"/>
    <property type="molecule type" value="Genomic_DNA"/>
</dbReference>
<protein>
    <submittedName>
        <fullName evidence="1">Uncharacterized protein</fullName>
    </submittedName>
</protein>
<keyword evidence="2" id="KW-1185">Reference proteome</keyword>
<dbReference type="OrthoDB" id="8779117at2"/>
<evidence type="ECO:0000313" key="2">
    <source>
        <dbReference type="Proteomes" id="UP000198284"/>
    </source>
</evidence>
<gene>
    <name evidence="1" type="ORF">SAMN06265795_106126</name>
</gene>
<dbReference type="RefSeq" id="WP_089399497.1">
    <property type="nucleotide sequence ID" value="NZ_FZOT01000006.1"/>
</dbReference>
<proteinExistence type="predicted"/>
<dbReference type="Proteomes" id="UP000198284">
    <property type="component" value="Unassembled WGS sequence"/>
</dbReference>
<dbReference type="AlphaFoldDB" id="A0A239H8X4"/>
<reference evidence="1 2" key="1">
    <citation type="submission" date="2017-06" db="EMBL/GenBank/DDBJ databases">
        <authorList>
            <person name="Kim H.J."/>
            <person name="Triplett B.A."/>
        </authorList>
    </citation>
    <scope>NUCLEOTIDE SEQUENCE [LARGE SCALE GENOMIC DNA]</scope>
    <source>
        <strain evidence="1 2">U15</strain>
    </source>
</reference>
<name>A0A239H8X4_9BURK</name>
<organism evidence="1 2">
    <name type="scientific">Noviherbaspirillum humi</name>
    <dbReference type="NCBI Taxonomy" id="1688639"/>
    <lineage>
        <taxon>Bacteria</taxon>
        <taxon>Pseudomonadati</taxon>
        <taxon>Pseudomonadota</taxon>
        <taxon>Betaproteobacteria</taxon>
        <taxon>Burkholderiales</taxon>
        <taxon>Oxalobacteraceae</taxon>
        <taxon>Noviherbaspirillum</taxon>
    </lineage>
</organism>
<accession>A0A239H8X4</accession>
<sequence>MDLLWIELILWAAMLVLLWAMKDGLGRIESEIQASGPAGRNLRSNWAEAPAFVQATDLEEQIGILGDAPIYRYAVINGECYQFDHVLPARPSAVLRADQRCIAPGLVYVRYERQPVSA</sequence>